<evidence type="ECO:0000313" key="6">
    <source>
        <dbReference type="Proteomes" id="UP000095358"/>
    </source>
</evidence>
<proteinExistence type="inferred from homology"/>
<dbReference type="OrthoDB" id="342531at2759"/>
<evidence type="ECO:0000313" key="5">
    <source>
        <dbReference type="EMBL" id="OEJ89312.1"/>
    </source>
</evidence>
<comment type="similarity">
    <text evidence="2">Belongs to the MYBBP1A family.</text>
</comment>
<gene>
    <name evidence="5" type="ORF">AWRI3580_g2248</name>
</gene>
<dbReference type="GO" id="GO:0000182">
    <property type="term" value="F:rDNA binding"/>
    <property type="evidence" value="ECO:0007669"/>
    <property type="project" value="TreeGrafter"/>
</dbReference>
<feature type="region of interest" description="Disordered" evidence="4">
    <location>
        <begin position="757"/>
        <end position="797"/>
    </location>
</feature>
<dbReference type="AlphaFoldDB" id="A0A1E5RQZ6"/>
<dbReference type="Pfam" id="PF04931">
    <property type="entry name" value="DNA_pol_phi"/>
    <property type="match status" value="1"/>
</dbReference>
<protein>
    <submittedName>
        <fullName evidence="5">DNA polymerase V</fullName>
    </submittedName>
</protein>
<feature type="region of interest" description="Disordered" evidence="4">
    <location>
        <begin position="852"/>
        <end position="871"/>
    </location>
</feature>
<comment type="caution">
    <text evidence="5">The sequence shown here is derived from an EMBL/GenBank/DDBJ whole genome shotgun (WGS) entry which is preliminary data.</text>
</comment>
<evidence type="ECO:0000256" key="4">
    <source>
        <dbReference type="SAM" id="MobiDB-lite"/>
    </source>
</evidence>
<dbReference type="PANTHER" id="PTHR13213">
    <property type="entry name" value="MYB-BINDING PROTEIN 1A FAMILY MEMBER"/>
    <property type="match status" value="1"/>
</dbReference>
<name>A0A1E5RQZ6_HANUV</name>
<evidence type="ECO:0000256" key="3">
    <source>
        <dbReference type="ARBA" id="ARBA00023242"/>
    </source>
</evidence>
<dbReference type="PANTHER" id="PTHR13213:SF2">
    <property type="entry name" value="MYB-BINDING PROTEIN 1A"/>
    <property type="match status" value="1"/>
</dbReference>
<dbReference type="InterPro" id="IPR007015">
    <property type="entry name" value="DNA_pol_V/MYBBP1A"/>
</dbReference>
<evidence type="ECO:0000256" key="1">
    <source>
        <dbReference type="ARBA" id="ARBA00004123"/>
    </source>
</evidence>
<dbReference type="Proteomes" id="UP000095358">
    <property type="component" value="Unassembled WGS sequence"/>
</dbReference>
<feature type="compositionally biased region" description="Acidic residues" evidence="4">
    <location>
        <begin position="772"/>
        <end position="797"/>
    </location>
</feature>
<keyword evidence="3" id="KW-0539">Nucleus</keyword>
<dbReference type="VEuPathDB" id="FungiDB:AWRI3580_g2248"/>
<dbReference type="SUPFAM" id="SSF48371">
    <property type="entry name" value="ARM repeat"/>
    <property type="match status" value="1"/>
</dbReference>
<feature type="compositionally biased region" description="Acidic residues" evidence="4">
    <location>
        <begin position="862"/>
        <end position="871"/>
    </location>
</feature>
<organism evidence="5 6">
    <name type="scientific">Hanseniaspora uvarum</name>
    <name type="common">Yeast</name>
    <name type="synonym">Kloeckera apiculata</name>
    <dbReference type="NCBI Taxonomy" id="29833"/>
    <lineage>
        <taxon>Eukaryota</taxon>
        <taxon>Fungi</taxon>
        <taxon>Dikarya</taxon>
        <taxon>Ascomycota</taxon>
        <taxon>Saccharomycotina</taxon>
        <taxon>Saccharomycetes</taxon>
        <taxon>Saccharomycodales</taxon>
        <taxon>Saccharomycodaceae</taxon>
        <taxon>Hanseniaspora</taxon>
    </lineage>
</organism>
<dbReference type="InterPro" id="IPR016024">
    <property type="entry name" value="ARM-type_fold"/>
</dbReference>
<comment type="subcellular location">
    <subcellularLocation>
        <location evidence="1">Nucleus</location>
    </subcellularLocation>
</comment>
<sequence>MSTKVNRELYQKLASDFEEERLQSTIEIIKTLNAIKQDDKEAYGTEKDYAIQRLIKALSSNKRFARLGYSLCLGEILYLDLDESIKVSKSSFIQSVYQKLYEHLPLNDKDTSSSNNKNKKVKGKEERGNAFGRLFGLQMISNQPLYQDLFFTNNEKSNFEYDVISDYIDELYKLHLYKSWISESALFAIFEFVVKILNDTGIHSEGKMKFRRFIVEKVDELKLTMSLEGLAIYIKLIFSEGDIYRNLETIQEVRMKNLHWVNQNPFDRSNITYLTKVLKGEDVISTKDQSTGNNNKGFWTPRLHFAYSIVINQLNKNHANDFSIKSIKKAKKSSSEDTNKNNLFTINDFMNKIIDETFFSEKASTERKYLGFEMIKSLFATDFKFITKLFGLKNFSRVLINQVSKTDRMLHSQATSVLKVISDYFEKNSTEISEFLIQIWQLDTDNETFVNFDTLTKSKLCSTLLATKLISDDEKMEFSKRLANICQQIADESLTEGSLKKYKFCIDQLLHFLKSHKESISVDDPKNWALYSIKKLCDLAFFKTIKENEQSDEEFEYDEEDLNNLHVIANDRLHSVINELLVGNDSHIMNYVLQYIIQTENSKKLLFKLDEQLSTIKLEAVSVLVDIKNTIDEGVSEVNLLKSLKTLVELVILRVYGGSADCLQILDDLLIFYQKKIIEKEEGIWTGLSEIYLALLSDSQSFSKKSIFASFKNIMEVFQNENLESYDEFLKTFVDVLAARENKSGFDKLFGDDFEAVAEEDEKDESNKEVVSEEDDEKEEEEENSSESDNSDDDIDLDDISDIEFEGASDSDGDKVTKIELETSNALAKALNLPANVIDENGNVNHDALLEENDDSSIQSENSDEEEEMLDDEQMFQLDSTLSNIFKHRKEALSSVNTGNKRKEEVQNARETVVAIKTKVIDLIEIAVKVNESLLENTEGVSDDAVINSINKIVYFTIPLISCIRTTTSKQLADKAAKLIKSKLTKVKVNGVNDNSVFAKHLSTKFSELNQELLNEKPGLYSKLFYTSASNISLFYAKLIWNFGSVENKFNYLMIQEAYTKLMEEWIITPTSKLPQSYFLDLINWVNNKRQSYLEAEKL</sequence>
<dbReference type="STRING" id="29833.A0A1E5RQZ6"/>
<accession>A0A1E5RQZ6</accession>
<dbReference type="GO" id="GO:0006355">
    <property type="term" value="P:regulation of DNA-templated transcription"/>
    <property type="evidence" value="ECO:0007669"/>
    <property type="project" value="InterPro"/>
</dbReference>
<reference evidence="6" key="1">
    <citation type="journal article" date="2016" name="Genome Announc.">
        <title>Genome sequences of three species of Hanseniaspora isolated from spontaneous wine fermentations.</title>
        <authorList>
            <person name="Sternes P.R."/>
            <person name="Lee D."/>
            <person name="Kutyna D.R."/>
            <person name="Borneman A.R."/>
        </authorList>
    </citation>
    <scope>NUCLEOTIDE SEQUENCE [LARGE SCALE GENOMIC DNA]</scope>
    <source>
        <strain evidence="6">AWRI3580</strain>
    </source>
</reference>
<dbReference type="GO" id="GO:0005730">
    <property type="term" value="C:nucleolus"/>
    <property type="evidence" value="ECO:0007669"/>
    <property type="project" value="InterPro"/>
</dbReference>
<keyword evidence="6" id="KW-1185">Reference proteome</keyword>
<dbReference type="EMBL" id="LPNN01000004">
    <property type="protein sequence ID" value="OEJ89312.1"/>
    <property type="molecule type" value="Genomic_DNA"/>
</dbReference>
<evidence type="ECO:0000256" key="2">
    <source>
        <dbReference type="ARBA" id="ARBA00006809"/>
    </source>
</evidence>